<evidence type="ECO:0000256" key="10">
    <source>
        <dbReference type="HAMAP-Rule" id="MF_00177"/>
    </source>
</evidence>
<evidence type="ECO:0000256" key="1">
    <source>
        <dbReference type="ARBA" id="ARBA00004496"/>
    </source>
</evidence>
<protein>
    <recommendedName>
        <fullName evidence="10">Lysine--tRNA ligase</fullName>
        <ecNumber evidence="10">6.1.1.6</ecNumber>
    </recommendedName>
    <alternativeName>
        <fullName evidence="10">Lysyl-tRNA synthetase</fullName>
        <shortName evidence="10">LysRS</shortName>
    </alternativeName>
</protein>
<dbReference type="InterPro" id="IPR002904">
    <property type="entry name" value="Lys-tRNA-ligase"/>
</dbReference>
<dbReference type="Gene3D" id="1.10.10.350">
    <property type="match status" value="1"/>
</dbReference>
<gene>
    <name evidence="10" type="primary">lysS</name>
    <name evidence="11" type="ORF">HK439_12455</name>
</gene>
<dbReference type="InterPro" id="IPR001412">
    <property type="entry name" value="aa-tRNA-synth_I_CS"/>
</dbReference>
<dbReference type="RefSeq" id="WP_190291830.1">
    <property type="nucleotide sequence ID" value="NZ_JABFCZ010000012.1"/>
</dbReference>
<sequence length="552" mass="61631">MTDQSLPPLDLSQDLVEAARASKAWPFEEARKLVKRIEKRDPGRPVLFETGYGPSGLPHIGTFGEVARTTMVRTAFRLITEDKIPTRLLCFSDDMDGMRKIPENVPDRAMLEPHLHKPLTSVPNPFGGDYDSFAAHNNAMLRRFLDTFGFNYEFASATEYYKSGKFDAILMKALEKYQAIMDVMLPTLGAERQATYSPFLPISPTSGRVLYVPMKDVDAKNGTITFADEDGTDITLPVTGGNVKLQWKPDFGARWAALDVDFEMFGKDHGPNMAVYDRICQVLGGRPPEHYVYELFLDENGEKISKSKGNGLTIDEWLTYAPTESLSLYMFQKPRTAKKLYFDVIPKAVDEYYTFAQKYPSMPLDQQLGNPAWHIHSGKVPAIDLPVPFSMLLNLVSASNAENKDVLWAFISRYAPGVTPENHPELDALVGYAIRYFDDFVKPTKSFRAPDEVERAALEQLDAQLAALPADADGAMIQDAALDVARAIERYQDHNKKSPDGGPGVSVAWFQALYQVLLGQERGPRFGSFVALYGIKETRALIEKALKGELTA</sequence>
<organism evidence="11 12">
    <name type="scientific">Roseibium aggregatum</name>
    <dbReference type="NCBI Taxonomy" id="187304"/>
    <lineage>
        <taxon>Bacteria</taxon>
        <taxon>Pseudomonadati</taxon>
        <taxon>Pseudomonadota</taxon>
        <taxon>Alphaproteobacteria</taxon>
        <taxon>Hyphomicrobiales</taxon>
        <taxon>Stappiaceae</taxon>
        <taxon>Roseibium</taxon>
    </lineage>
</organism>
<feature type="binding site" evidence="10">
    <location>
        <position position="306"/>
    </location>
    <ligand>
        <name>ATP</name>
        <dbReference type="ChEBI" id="CHEBI:30616"/>
    </ligand>
</feature>
<dbReference type="SUPFAM" id="SSF48163">
    <property type="entry name" value="An anticodon-binding domain of class I aminoacyl-tRNA synthetases"/>
    <property type="match status" value="1"/>
</dbReference>
<dbReference type="SUPFAM" id="SSF52374">
    <property type="entry name" value="Nucleotidylyl transferase"/>
    <property type="match status" value="1"/>
</dbReference>
<accession>A0A926NXE6</accession>
<evidence type="ECO:0000256" key="4">
    <source>
        <dbReference type="ARBA" id="ARBA00022598"/>
    </source>
</evidence>
<proteinExistence type="inferred from homology"/>
<evidence type="ECO:0000256" key="8">
    <source>
        <dbReference type="ARBA" id="ARBA00023146"/>
    </source>
</evidence>
<comment type="caution">
    <text evidence="11">The sequence shown here is derived from an EMBL/GenBank/DDBJ whole genome shotgun (WGS) entry which is preliminary data.</text>
</comment>
<evidence type="ECO:0000256" key="5">
    <source>
        <dbReference type="ARBA" id="ARBA00022741"/>
    </source>
</evidence>
<dbReference type="GO" id="GO:0004824">
    <property type="term" value="F:lysine-tRNA ligase activity"/>
    <property type="evidence" value="ECO:0007669"/>
    <property type="project" value="UniProtKB-UniRule"/>
</dbReference>
<evidence type="ECO:0000256" key="9">
    <source>
        <dbReference type="ARBA" id="ARBA00048573"/>
    </source>
</evidence>
<dbReference type="NCBIfam" id="NF001968">
    <property type="entry name" value="PRK00750.1-2"/>
    <property type="match status" value="1"/>
</dbReference>
<dbReference type="InterPro" id="IPR020751">
    <property type="entry name" value="aa-tRNA-synth_I_codon-bd_sub2"/>
</dbReference>
<dbReference type="Gene3D" id="3.40.50.620">
    <property type="entry name" value="HUPs"/>
    <property type="match status" value="2"/>
</dbReference>
<keyword evidence="5 10" id="KW-0547">Nucleotide-binding</keyword>
<comment type="similarity">
    <text evidence="2 10">Belongs to the class-I aminoacyl-tRNA synthetase family.</text>
</comment>
<comment type="catalytic activity">
    <reaction evidence="9 10">
        <text>tRNA(Lys) + L-lysine + ATP = L-lysyl-tRNA(Lys) + AMP + diphosphate</text>
        <dbReference type="Rhea" id="RHEA:20792"/>
        <dbReference type="Rhea" id="RHEA-COMP:9696"/>
        <dbReference type="Rhea" id="RHEA-COMP:9697"/>
        <dbReference type="ChEBI" id="CHEBI:30616"/>
        <dbReference type="ChEBI" id="CHEBI:32551"/>
        <dbReference type="ChEBI" id="CHEBI:33019"/>
        <dbReference type="ChEBI" id="CHEBI:78442"/>
        <dbReference type="ChEBI" id="CHEBI:78529"/>
        <dbReference type="ChEBI" id="CHEBI:456215"/>
        <dbReference type="EC" id="6.1.1.6"/>
    </reaction>
</comment>
<feature type="short sequence motif" description="'HIGH' region" evidence="10">
    <location>
        <begin position="54"/>
        <end position="62"/>
    </location>
</feature>
<reference evidence="11" key="1">
    <citation type="submission" date="2020-05" db="EMBL/GenBank/DDBJ databases">
        <title>Identification of trans-AT polyketide cluster in two marine bacteria, producers of a novel glutaramide-containing polyketide sesbanimide D and analogs.</title>
        <authorList>
            <person name="Kacar D."/>
            <person name="Rodriguez P."/>
            <person name="Canedo L."/>
            <person name="Gonzalez E."/>
            <person name="Galan B."/>
            <person name="De La Calle F."/>
            <person name="Garcia J.L."/>
        </authorList>
    </citation>
    <scope>NUCLEOTIDE SEQUENCE</scope>
    <source>
        <strain evidence="11">PHM038</strain>
    </source>
</reference>
<dbReference type="PANTHER" id="PTHR37940:SF1">
    <property type="entry name" value="LYSINE--TRNA LIGASE"/>
    <property type="match status" value="1"/>
</dbReference>
<dbReference type="GO" id="GO:0005737">
    <property type="term" value="C:cytoplasm"/>
    <property type="evidence" value="ECO:0007669"/>
    <property type="project" value="UniProtKB-SubCell"/>
</dbReference>
<dbReference type="GO" id="GO:0006430">
    <property type="term" value="P:lysyl-tRNA aminoacylation"/>
    <property type="evidence" value="ECO:0007669"/>
    <property type="project" value="UniProtKB-UniRule"/>
</dbReference>
<dbReference type="GO" id="GO:0000049">
    <property type="term" value="F:tRNA binding"/>
    <property type="evidence" value="ECO:0007669"/>
    <property type="project" value="InterPro"/>
</dbReference>
<dbReference type="InterPro" id="IPR014729">
    <property type="entry name" value="Rossmann-like_a/b/a_fold"/>
</dbReference>
<comment type="subcellular location">
    <subcellularLocation>
        <location evidence="1 10">Cytoplasm</location>
    </subcellularLocation>
</comment>
<evidence type="ECO:0000313" key="12">
    <source>
        <dbReference type="Proteomes" id="UP000598467"/>
    </source>
</evidence>
<feature type="short sequence motif" description="'KMSKS' region" evidence="10">
    <location>
        <begin position="303"/>
        <end position="307"/>
    </location>
</feature>
<dbReference type="PROSITE" id="PS00178">
    <property type="entry name" value="AA_TRNA_LIGASE_I"/>
    <property type="match status" value="1"/>
</dbReference>
<dbReference type="PANTHER" id="PTHR37940">
    <property type="entry name" value="LYSINE--TRNA LIGASE"/>
    <property type="match status" value="1"/>
</dbReference>
<keyword evidence="7 10" id="KW-0648">Protein biosynthesis</keyword>
<dbReference type="Proteomes" id="UP000598467">
    <property type="component" value="Unassembled WGS sequence"/>
</dbReference>
<evidence type="ECO:0000256" key="3">
    <source>
        <dbReference type="ARBA" id="ARBA00022490"/>
    </source>
</evidence>
<dbReference type="InterPro" id="IPR008925">
    <property type="entry name" value="aa_tRNA-synth_I_cd-bd_sf"/>
</dbReference>
<dbReference type="GO" id="GO:0005524">
    <property type="term" value="F:ATP binding"/>
    <property type="evidence" value="ECO:0007669"/>
    <property type="project" value="UniProtKB-UniRule"/>
</dbReference>
<evidence type="ECO:0000256" key="6">
    <source>
        <dbReference type="ARBA" id="ARBA00022840"/>
    </source>
</evidence>
<keyword evidence="4 10" id="KW-0436">Ligase</keyword>
<dbReference type="EMBL" id="JABFCZ010000012">
    <property type="protein sequence ID" value="MBD1547079.1"/>
    <property type="molecule type" value="Genomic_DNA"/>
</dbReference>
<dbReference type="HAMAP" id="MF_00177">
    <property type="entry name" value="Lys_tRNA_synth_class1"/>
    <property type="match status" value="1"/>
</dbReference>
<dbReference type="EC" id="6.1.1.6" evidence="10"/>
<evidence type="ECO:0000313" key="11">
    <source>
        <dbReference type="EMBL" id="MBD1547079.1"/>
    </source>
</evidence>
<keyword evidence="8 10" id="KW-0030">Aminoacyl-tRNA synthetase</keyword>
<name>A0A926NXE6_9HYPH</name>
<evidence type="ECO:0000256" key="7">
    <source>
        <dbReference type="ARBA" id="ARBA00022917"/>
    </source>
</evidence>
<keyword evidence="6 10" id="KW-0067">ATP-binding</keyword>
<dbReference type="Pfam" id="PF01921">
    <property type="entry name" value="tRNA-synt_1f"/>
    <property type="match status" value="1"/>
</dbReference>
<keyword evidence="3 10" id="KW-0963">Cytoplasm</keyword>
<dbReference type="AlphaFoldDB" id="A0A926NXE6"/>
<evidence type="ECO:0000256" key="2">
    <source>
        <dbReference type="ARBA" id="ARBA00005594"/>
    </source>
</evidence>